<dbReference type="KEGG" id="scy:SCATT_58130"/>
<dbReference type="PATRIC" id="fig|1003195.11.peg.7221"/>
<dbReference type="PANTHER" id="PTHR35010:SF2">
    <property type="entry name" value="BLL4672 PROTEIN"/>
    <property type="match status" value="1"/>
</dbReference>
<dbReference type="AlphaFoldDB" id="F8JV16"/>
<dbReference type="Gene3D" id="3.30.450.180">
    <property type="match status" value="1"/>
</dbReference>
<dbReference type="KEGG" id="sct:SCAT_5813"/>
<dbReference type="Pfam" id="PF13560">
    <property type="entry name" value="HTH_31"/>
    <property type="match status" value="1"/>
</dbReference>
<dbReference type="Pfam" id="PF17765">
    <property type="entry name" value="MLTR_LBD"/>
    <property type="match status" value="1"/>
</dbReference>
<dbReference type="PANTHER" id="PTHR35010">
    <property type="entry name" value="BLL4672 PROTEIN-RELATED"/>
    <property type="match status" value="1"/>
</dbReference>
<dbReference type="PROSITE" id="PS50943">
    <property type="entry name" value="HTH_CROC1"/>
    <property type="match status" value="1"/>
</dbReference>
<protein>
    <submittedName>
        <fullName evidence="2">Transcriptional regulator, XRE family</fullName>
    </submittedName>
</protein>
<dbReference type="Gene3D" id="1.10.260.40">
    <property type="entry name" value="lambda repressor-like DNA-binding domains"/>
    <property type="match status" value="1"/>
</dbReference>
<dbReference type="GO" id="GO:0003677">
    <property type="term" value="F:DNA binding"/>
    <property type="evidence" value="ECO:0007669"/>
    <property type="project" value="InterPro"/>
</dbReference>
<evidence type="ECO:0000259" key="1">
    <source>
        <dbReference type="PROSITE" id="PS50943"/>
    </source>
</evidence>
<evidence type="ECO:0000313" key="3">
    <source>
        <dbReference type="Proteomes" id="UP000007842"/>
    </source>
</evidence>
<gene>
    <name evidence="2" type="ordered locus">SCATT_58130</name>
</gene>
<dbReference type="CDD" id="cd00093">
    <property type="entry name" value="HTH_XRE"/>
    <property type="match status" value="1"/>
</dbReference>
<dbReference type="Proteomes" id="UP000007842">
    <property type="component" value="Chromosome"/>
</dbReference>
<dbReference type="SUPFAM" id="SSF47413">
    <property type="entry name" value="lambda repressor-like DNA-binding domains"/>
    <property type="match status" value="1"/>
</dbReference>
<keyword evidence="3" id="KW-1185">Reference proteome</keyword>
<feature type="domain" description="HTH cro/C1-type" evidence="1">
    <location>
        <begin position="30"/>
        <end position="83"/>
    </location>
</feature>
<name>F8JV16_STREN</name>
<organism evidence="2 3">
    <name type="scientific">Streptantibioticus cattleyicolor (strain ATCC 35852 / DSM 46488 / JCM 4925 / NBRC 14057 / NRRL 8057)</name>
    <name type="common">Streptomyces cattleya</name>
    <dbReference type="NCBI Taxonomy" id="1003195"/>
    <lineage>
        <taxon>Bacteria</taxon>
        <taxon>Bacillati</taxon>
        <taxon>Actinomycetota</taxon>
        <taxon>Actinomycetes</taxon>
        <taxon>Kitasatosporales</taxon>
        <taxon>Streptomycetaceae</taxon>
        <taxon>Streptantibioticus</taxon>
    </lineage>
</organism>
<dbReference type="SMART" id="SM00530">
    <property type="entry name" value="HTH_XRE"/>
    <property type="match status" value="1"/>
</dbReference>
<reference evidence="3" key="1">
    <citation type="submission" date="2011-12" db="EMBL/GenBank/DDBJ databases">
        <title>Complete genome sequence of Streptomyces cattleya strain DSM 46488.</title>
        <authorList>
            <person name="Ou H.-Y."/>
            <person name="Li P."/>
            <person name="Zhao C."/>
            <person name="O'Hagan D."/>
            <person name="Deng Z."/>
        </authorList>
    </citation>
    <scope>NUCLEOTIDE SEQUENCE [LARGE SCALE GENOMIC DNA]</scope>
    <source>
        <strain evidence="3">ATCC 35852 / DSM 46488 / JCM 4925 / NBRC 14057 / NRRL 8057</strain>
    </source>
</reference>
<sequence length="290" mass="31863">MDTSAELGEFLRSRRARLRPADVGLPPHTARRKVTGLRREELAMLAGVSLAYYTRLEQGAAGAVSDQVLASLARALRLTEEEGTHLRALARAARRPPRTSRTPAAQECARPATRRLIGAMDTVPALAADRRGDVLAWNRLGHLLFAGHLAADSPDRPADRPNLARLLFLDPHTRELFTRWETEARDTVAALRRAAARHPEDRRLAALIGRLSLDSPQFAAWWSRHPVRPCAGPQVPLHHPVVGPLTLTRQTMRLTDDSGHRLMLFTAEPGSPSHAALCLLARCAAEPRAA</sequence>
<dbReference type="EMBL" id="CP003219">
    <property type="protein sequence ID" value="AEW98184.1"/>
    <property type="molecule type" value="Genomic_DNA"/>
</dbReference>
<accession>G8X1F6</accession>
<dbReference type="RefSeq" id="WP_014146514.1">
    <property type="nucleotide sequence ID" value="NC_016111.1"/>
</dbReference>
<dbReference type="InterPro" id="IPR001387">
    <property type="entry name" value="Cro/C1-type_HTH"/>
</dbReference>
<dbReference type="eggNOG" id="COG1396">
    <property type="taxonomic scope" value="Bacteria"/>
</dbReference>
<dbReference type="InterPro" id="IPR041413">
    <property type="entry name" value="MLTR_LBD"/>
</dbReference>
<proteinExistence type="predicted"/>
<accession>F8JV16</accession>
<dbReference type="InterPro" id="IPR010982">
    <property type="entry name" value="Lambda_DNA-bd_dom_sf"/>
</dbReference>
<evidence type="ECO:0000313" key="2">
    <source>
        <dbReference type="EMBL" id="AEW98184.1"/>
    </source>
</evidence>
<dbReference type="OrthoDB" id="3542608at2"/>
<dbReference type="HOGENOM" id="CLU_057862_1_0_11"/>